<feature type="region of interest" description="Disordered" evidence="1">
    <location>
        <begin position="244"/>
        <end position="271"/>
    </location>
</feature>
<reference evidence="2" key="2">
    <citation type="submission" date="2025-08" db="UniProtKB">
        <authorList>
            <consortium name="RefSeq"/>
        </authorList>
    </citation>
    <scope>IDENTIFICATION</scope>
</reference>
<evidence type="ECO:0000313" key="2">
    <source>
        <dbReference type="RefSeq" id="XP_059600950.1"/>
    </source>
</evidence>
<dbReference type="VEuPathDB" id="FungiDB:An07g05400"/>
<protein>
    <submittedName>
        <fullName evidence="2">Uncharacterized protein</fullName>
    </submittedName>
</protein>
<dbReference type="KEGG" id="ang:An07g05400"/>
<dbReference type="GeneID" id="84591403"/>
<proteinExistence type="predicted"/>
<sequence length="271" mass="28606">MGPAMDQLWRLDLAMCLAEFSPSAVRLPGSGEISMGIHAISHCSIASSQEAPDTRYWPACQAPGTPWEASDPSLFVPGRAEPIGHTPAAAADHICQLQGLTRVPGGTIARLELFEVPYEIASPRHDISLRSSISLLAYSTKFGTDVCNGVAEAAATAQGVEAHCNGAAAPTSKAAAVSDDLLSSPLTPQVSCFVRYGLGSMWSATGMLGVAHPGACAASSVLYTRLRLEIRGWKLSSNPASTWGARSLRLSPRDDRDPPPAALTNQDRERE</sequence>
<evidence type="ECO:0000256" key="1">
    <source>
        <dbReference type="SAM" id="MobiDB-lite"/>
    </source>
</evidence>
<dbReference type="RefSeq" id="XP_059600950.1">
    <property type="nucleotide sequence ID" value="XM_059748474.1"/>
</dbReference>
<accession>A0AAJ8DYN8</accession>
<name>A0AAJ8DYN8_ASPNG</name>
<gene>
    <name evidence="2" type="ORF">An07g05400</name>
</gene>
<dbReference type="AlphaFoldDB" id="A0AAJ8DYN8"/>
<organism evidence="2">
    <name type="scientific">Aspergillus niger</name>
    <dbReference type="NCBI Taxonomy" id="5061"/>
    <lineage>
        <taxon>Eukaryota</taxon>
        <taxon>Fungi</taxon>
        <taxon>Dikarya</taxon>
        <taxon>Ascomycota</taxon>
        <taxon>Pezizomycotina</taxon>
        <taxon>Eurotiomycetes</taxon>
        <taxon>Eurotiomycetidae</taxon>
        <taxon>Eurotiales</taxon>
        <taxon>Aspergillaceae</taxon>
        <taxon>Aspergillus</taxon>
        <taxon>Aspergillus subgen. Circumdati</taxon>
    </lineage>
</organism>
<reference evidence="2" key="1">
    <citation type="submission" date="2025-02" db="EMBL/GenBank/DDBJ databases">
        <authorList>
            <consortium name="NCBI Genome Project"/>
        </authorList>
    </citation>
    <scope>NUCLEOTIDE SEQUENCE</scope>
</reference>